<comment type="similarity">
    <text evidence="3 10 14">Belongs to the homoserine dehydrogenase family.</text>
</comment>
<dbReference type="AlphaFoldDB" id="U5KLS1"/>
<dbReference type="SUPFAM" id="SSF55347">
    <property type="entry name" value="Glyceraldehyde-3-phosphate dehydrogenase-like, C-terminal domain"/>
    <property type="match status" value="1"/>
</dbReference>
<dbReference type="UniPathway" id="UPA00050">
    <property type="reaction ID" value="UER00063"/>
</dbReference>
<dbReference type="PANTHER" id="PTHR43331:SF1">
    <property type="entry name" value="HOMOSERINE DEHYDROGENASE"/>
    <property type="match status" value="1"/>
</dbReference>
<dbReference type="NCBIfam" id="NF004976">
    <property type="entry name" value="PRK06349.1"/>
    <property type="match status" value="1"/>
</dbReference>
<evidence type="ECO:0000256" key="2">
    <source>
        <dbReference type="ARBA" id="ARBA00005062"/>
    </source>
</evidence>
<sequence length="434" mass="47331">MSVVRGAIIGFGTVGQGVYNIAQQRRQELKQKLGGIELVIVKILVTDLHRPNRVLPLGLTNPEELLTDSIDEVFRADVQVVFEAAVGEEPVFTYLQRAIVEHGCSVITANKVMFARYGAALQELADITTPPATSPFSKIFIGFEATVAAGLPIIKTLQNLTFVHHVRQMEGILNSTSNYILTELRLHPEKTFAEVLKTAQELGYAETDPTNDVSGSDAFMKLLVLLSVAFGHQPDRASIPVVGIDSLTPEMLADAAAKGLRYRHIVRAALELPTPELPTGTDIDTAAVADAAAGSAAGVFSPTCAPHARLVCSVAPQLVGPEHPLYGMDGTTSALSIWTDYMGCITINGAGAGMYPTASGMMEDYAVWMHAYKRFIPVREQREREREQFMRRKKAKEKKEETCISADPPMPFPCSGDAFRSRQMTCSPQKGFFF</sequence>
<keyword evidence="10 12" id="KW-0521">NADP</keyword>
<evidence type="ECO:0000256" key="4">
    <source>
        <dbReference type="ARBA" id="ARBA00013213"/>
    </source>
</evidence>
<dbReference type="InterPro" id="IPR001342">
    <property type="entry name" value="HDH_cat"/>
</dbReference>
<evidence type="ECO:0000256" key="11">
    <source>
        <dbReference type="PIRSR" id="PIRSR036497-1"/>
    </source>
</evidence>
<feature type="domain" description="Homoserine dehydrogenase catalytic" evidence="15">
    <location>
        <begin position="152"/>
        <end position="364"/>
    </location>
</feature>
<feature type="active site" description="Proton donor" evidence="11">
    <location>
        <position position="221"/>
    </location>
</feature>
<dbReference type="GO" id="GO:0009088">
    <property type="term" value="P:threonine biosynthetic process"/>
    <property type="evidence" value="ECO:0007669"/>
    <property type="project" value="UniProtKB-UniPathway"/>
</dbReference>
<proteinExistence type="inferred from homology"/>
<keyword evidence="9 10" id="KW-0486">Methionine biosynthesis</keyword>
<dbReference type="PROSITE" id="PS01042">
    <property type="entry name" value="HOMOSER_DHGENASE"/>
    <property type="match status" value="1"/>
</dbReference>
<feature type="binding site" evidence="12">
    <location>
        <position position="206"/>
    </location>
    <ligand>
        <name>L-homoserine</name>
        <dbReference type="ChEBI" id="CHEBI:57476"/>
    </ligand>
</feature>
<dbReference type="PIRSF" id="PIRSF036497">
    <property type="entry name" value="HDH_short"/>
    <property type="match status" value="1"/>
</dbReference>
<feature type="binding site" evidence="12">
    <location>
        <position position="111"/>
    </location>
    <ligand>
        <name>NADPH</name>
        <dbReference type="ChEBI" id="CHEBI:57783"/>
    </ligand>
</feature>
<dbReference type="EC" id="1.1.1.3" evidence="4 10"/>
<accession>U5KLS1</accession>
<evidence type="ECO:0000256" key="10">
    <source>
        <dbReference type="PIRNR" id="PIRNR036497"/>
    </source>
</evidence>
<evidence type="ECO:0000313" key="17">
    <source>
        <dbReference type="EMBL" id="AGT02681.1"/>
    </source>
</evidence>
<evidence type="ECO:0000256" key="6">
    <source>
        <dbReference type="ARBA" id="ARBA00022605"/>
    </source>
</evidence>
<dbReference type="EMBL" id="KC545151">
    <property type="protein sequence ID" value="AGT02681.1"/>
    <property type="molecule type" value="Genomic_DNA"/>
</dbReference>
<evidence type="ECO:0000256" key="12">
    <source>
        <dbReference type="PIRSR" id="PIRSR036497-2"/>
    </source>
</evidence>
<evidence type="ECO:0000256" key="14">
    <source>
        <dbReference type="RuleBase" id="RU004171"/>
    </source>
</evidence>
<protein>
    <recommendedName>
        <fullName evidence="5 10">Homoserine dehydrogenase</fullName>
        <shortName evidence="10">HDH</shortName>
        <ecNumber evidence="4 10">1.1.1.3</ecNumber>
    </recommendedName>
</protein>
<keyword evidence="7 10" id="KW-0791">Threonine biosynthesis</keyword>
<evidence type="ECO:0000256" key="5">
    <source>
        <dbReference type="ARBA" id="ARBA00013376"/>
    </source>
</evidence>
<comment type="catalytic activity">
    <reaction evidence="10 13">
        <text>L-homoserine + NADP(+) = L-aspartate 4-semialdehyde + NADPH + H(+)</text>
        <dbReference type="Rhea" id="RHEA:15761"/>
        <dbReference type="ChEBI" id="CHEBI:15378"/>
        <dbReference type="ChEBI" id="CHEBI:57476"/>
        <dbReference type="ChEBI" id="CHEBI:57783"/>
        <dbReference type="ChEBI" id="CHEBI:58349"/>
        <dbReference type="ChEBI" id="CHEBI:537519"/>
        <dbReference type="EC" id="1.1.1.3"/>
    </reaction>
</comment>
<feature type="domain" description="Aspartate/homoserine dehydrogenase NAD-binding" evidence="16">
    <location>
        <begin position="10"/>
        <end position="125"/>
    </location>
</feature>
<keyword evidence="6 10" id="KW-0028">Amino-acid biosynthesis</keyword>
<comment type="pathway">
    <text evidence="1 13">Amino-acid biosynthesis; L-threonine biosynthesis; L-threonine from L-aspartate: step 3/5.</text>
</comment>
<dbReference type="Gene3D" id="3.30.360.10">
    <property type="entry name" value="Dihydrodipicolinate Reductase, domain 2"/>
    <property type="match status" value="1"/>
</dbReference>
<dbReference type="GO" id="GO:0050661">
    <property type="term" value="F:NADP binding"/>
    <property type="evidence" value="ECO:0007669"/>
    <property type="project" value="InterPro"/>
</dbReference>
<evidence type="ECO:0000259" key="15">
    <source>
        <dbReference type="Pfam" id="PF00742"/>
    </source>
</evidence>
<dbReference type="FunFam" id="3.30.360.10:FF:000005">
    <property type="entry name" value="Homoserine dehydrogenase"/>
    <property type="match status" value="1"/>
</dbReference>
<dbReference type="UniPathway" id="UPA00051">
    <property type="reaction ID" value="UER00465"/>
</dbReference>
<evidence type="ECO:0000256" key="1">
    <source>
        <dbReference type="ARBA" id="ARBA00005056"/>
    </source>
</evidence>
<dbReference type="GO" id="GO:0004412">
    <property type="term" value="F:homoserine dehydrogenase activity"/>
    <property type="evidence" value="ECO:0007669"/>
    <property type="project" value="UniProtKB-EC"/>
</dbReference>
<comment type="pathway">
    <text evidence="2 13">Amino-acid biosynthesis; L-methionine biosynthesis via de novo pathway; L-homoserine from L-aspartate: step 3/3.</text>
</comment>
<feature type="binding site" evidence="12">
    <location>
        <begin position="10"/>
        <end position="15"/>
    </location>
    <ligand>
        <name>NADP(+)</name>
        <dbReference type="ChEBI" id="CHEBI:58349"/>
    </ligand>
</feature>
<dbReference type="InterPro" id="IPR036291">
    <property type="entry name" value="NAD(P)-bd_dom_sf"/>
</dbReference>
<organism evidence="17">
    <name type="scientific">Crithidia acanthocephali</name>
    <dbReference type="NCBI Taxonomy" id="59798"/>
    <lineage>
        <taxon>Eukaryota</taxon>
        <taxon>Discoba</taxon>
        <taxon>Euglenozoa</taxon>
        <taxon>Kinetoplastea</taxon>
        <taxon>Metakinetoplastina</taxon>
        <taxon>Trypanosomatida</taxon>
        <taxon>Trypanosomatidae</taxon>
        <taxon>Leishmaniinae</taxon>
        <taxon>Crithidia</taxon>
    </lineage>
</organism>
<dbReference type="PANTHER" id="PTHR43331">
    <property type="entry name" value="HOMOSERINE DEHYDROGENASE"/>
    <property type="match status" value="1"/>
</dbReference>
<evidence type="ECO:0000256" key="9">
    <source>
        <dbReference type="ARBA" id="ARBA00023167"/>
    </source>
</evidence>
<dbReference type="Pfam" id="PF00742">
    <property type="entry name" value="Homoserine_dh"/>
    <property type="match status" value="1"/>
</dbReference>
<dbReference type="Gene3D" id="3.40.50.720">
    <property type="entry name" value="NAD(P)-binding Rossmann-like Domain"/>
    <property type="match status" value="1"/>
</dbReference>
<reference evidence="17" key="1">
    <citation type="submission" date="2013-01" db="EMBL/GenBank/DDBJ databases">
        <title>Genomic Cooperation Between Trypanosomatids and Their Bacterial Endosymbionts in the Synthesis of Essential Amino Acids Heavily Influenced by Multiple Lateral Gene Transfer Events.</title>
        <authorList>
            <person name="Alves J.M.P."/>
            <person name="Klein C."/>
            <person name="Maia da Silva F."/>
            <person name="Costa Martins A.G."/>
            <person name="Serrano M.G."/>
            <person name="Buck G.A."/>
            <person name="Vasconcelos A.T.R."/>
            <person name="France-Sagot M."/>
            <person name="Teixeira M.M.G."/>
            <person name="Motta M.C.M."/>
            <person name="Camargo E.P."/>
        </authorList>
    </citation>
    <scope>NUCLEOTIDE SEQUENCE</scope>
</reference>
<evidence type="ECO:0000259" key="16">
    <source>
        <dbReference type="Pfam" id="PF03447"/>
    </source>
</evidence>
<dbReference type="Pfam" id="PF03447">
    <property type="entry name" value="NAD_binding_3"/>
    <property type="match status" value="1"/>
</dbReference>
<evidence type="ECO:0000256" key="3">
    <source>
        <dbReference type="ARBA" id="ARBA00006753"/>
    </source>
</evidence>
<name>U5KLS1_9TRYP</name>
<dbReference type="SUPFAM" id="SSF51735">
    <property type="entry name" value="NAD(P)-binding Rossmann-fold domains"/>
    <property type="match status" value="1"/>
</dbReference>
<dbReference type="InterPro" id="IPR005106">
    <property type="entry name" value="Asp/hSer_DH_NAD-bd"/>
</dbReference>
<dbReference type="GO" id="GO:0009086">
    <property type="term" value="P:methionine biosynthetic process"/>
    <property type="evidence" value="ECO:0007669"/>
    <property type="project" value="UniProtKB-KW"/>
</dbReference>
<evidence type="ECO:0000256" key="13">
    <source>
        <dbReference type="RuleBase" id="RU000579"/>
    </source>
</evidence>
<keyword evidence="8 10" id="KW-0560">Oxidoreductase</keyword>
<dbReference type="InterPro" id="IPR022697">
    <property type="entry name" value="HDH_short"/>
</dbReference>
<evidence type="ECO:0000256" key="7">
    <source>
        <dbReference type="ARBA" id="ARBA00022697"/>
    </source>
</evidence>
<dbReference type="InterPro" id="IPR019811">
    <property type="entry name" value="HDH_CS"/>
</dbReference>
<evidence type="ECO:0000256" key="8">
    <source>
        <dbReference type="ARBA" id="ARBA00023002"/>
    </source>
</evidence>